<accession>A0A0A9WS50</accession>
<proteinExistence type="predicted"/>
<evidence type="ECO:0000259" key="2">
    <source>
        <dbReference type="PROSITE" id="PS50026"/>
    </source>
</evidence>
<comment type="caution">
    <text evidence="1">Lacks conserved residue(s) required for the propagation of feature annotation.</text>
</comment>
<dbReference type="PANTHER" id="PTHR22963">
    <property type="entry name" value="ENDOGLIN-RELATED"/>
    <property type="match status" value="1"/>
</dbReference>
<organism evidence="3">
    <name type="scientific">Lygus hesperus</name>
    <name type="common">Western plant bug</name>
    <dbReference type="NCBI Taxonomy" id="30085"/>
    <lineage>
        <taxon>Eukaryota</taxon>
        <taxon>Metazoa</taxon>
        <taxon>Ecdysozoa</taxon>
        <taxon>Arthropoda</taxon>
        <taxon>Hexapoda</taxon>
        <taxon>Insecta</taxon>
        <taxon>Pterygota</taxon>
        <taxon>Neoptera</taxon>
        <taxon>Paraneoptera</taxon>
        <taxon>Hemiptera</taxon>
        <taxon>Heteroptera</taxon>
        <taxon>Panheteroptera</taxon>
        <taxon>Cimicomorpha</taxon>
        <taxon>Miridae</taxon>
        <taxon>Mirini</taxon>
        <taxon>Lygus</taxon>
    </lineage>
</organism>
<feature type="domain" description="EGF-like" evidence="2">
    <location>
        <begin position="68"/>
        <end position="108"/>
    </location>
</feature>
<keyword evidence="3" id="KW-0472">Membrane</keyword>
<dbReference type="EMBL" id="GBHO01034291">
    <property type="protein sequence ID" value="JAG09313.1"/>
    <property type="molecule type" value="Transcribed_RNA"/>
</dbReference>
<sequence>TGFCIVVCNADKDCPCGHACHSGQCSAVCLNNNQCYPGQQCKEGKCVSGCTRQYDCPLDRTCSEGKCVDPCHSTRSPCGSNAECRVTEHRPVCLCPAGTVGEPTVSCARSALCSADEEC</sequence>
<keyword evidence="3" id="KW-0675">Receptor</keyword>
<keyword evidence="1" id="KW-0245">EGF-like domain</keyword>
<keyword evidence="3" id="KW-0812">Transmembrane</keyword>
<feature type="non-terminal residue" evidence="3">
    <location>
        <position position="119"/>
    </location>
</feature>
<reference evidence="3" key="1">
    <citation type="journal article" date="2014" name="PLoS ONE">
        <title>Transcriptome-Based Identification of ABC Transporters in the Western Tarnished Plant Bug Lygus hesperus.</title>
        <authorList>
            <person name="Hull J.J."/>
            <person name="Chaney K."/>
            <person name="Geib S.M."/>
            <person name="Fabrick J.A."/>
            <person name="Brent C.S."/>
            <person name="Walsh D."/>
            <person name="Lavine L.C."/>
        </authorList>
    </citation>
    <scope>NUCLEOTIDE SEQUENCE</scope>
</reference>
<feature type="non-terminal residue" evidence="3">
    <location>
        <position position="1"/>
    </location>
</feature>
<dbReference type="PANTHER" id="PTHR22963:SF38">
    <property type="entry name" value="LP13770P"/>
    <property type="match status" value="1"/>
</dbReference>
<dbReference type="AlphaFoldDB" id="A0A0A9WS50"/>
<gene>
    <name evidence="3" type="primary">mua-3_2</name>
    <name evidence="3" type="ORF">CM83_103950</name>
</gene>
<dbReference type="InterPro" id="IPR000742">
    <property type="entry name" value="EGF"/>
</dbReference>
<evidence type="ECO:0000256" key="1">
    <source>
        <dbReference type="PROSITE-ProRule" id="PRU00076"/>
    </source>
</evidence>
<name>A0A0A9WS50_LYGHE</name>
<evidence type="ECO:0000313" key="3">
    <source>
        <dbReference type="EMBL" id="JAG09313.1"/>
    </source>
</evidence>
<dbReference type="PROSITE" id="PS50026">
    <property type="entry name" value="EGF_3"/>
    <property type="match status" value="1"/>
</dbReference>
<reference evidence="3" key="2">
    <citation type="submission" date="2014-07" db="EMBL/GenBank/DDBJ databases">
        <authorList>
            <person name="Hull J."/>
        </authorList>
    </citation>
    <scope>NUCLEOTIDE SEQUENCE</scope>
</reference>
<protein>
    <submittedName>
        <fullName evidence="3">Transmembrane cell adhesion receptor mua-3</fullName>
    </submittedName>
</protein>